<dbReference type="EMBL" id="CP071793">
    <property type="protein sequence ID" value="QTD48957.1"/>
    <property type="molecule type" value="Genomic_DNA"/>
</dbReference>
<proteinExistence type="predicted"/>
<keyword evidence="2" id="KW-1185">Reference proteome</keyword>
<dbReference type="AlphaFoldDB" id="A0A8A4THI8"/>
<sequence>MSDKKTLNLNEIKYLIANKPLAIVRLEHSPQTKTLICKAISDLKKDVNSKQTFETLLEFLKDRAPKYNLNRNENGAREFLIREIEKALGLHRTGKPQKTGLMSLFKLVTG</sequence>
<dbReference type="Proteomes" id="UP000663929">
    <property type="component" value="Chromosome"/>
</dbReference>
<name>A0A8A4THI8_SULCO</name>
<evidence type="ECO:0000313" key="2">
    <source>
        <dbReference type="Proteomes" id="UP000663929"/>
    </source>
</evidence>
<dbReference type="RefSeq" id="WP_237378606.1">
    <property type="nucleotide sequence ID" value="NZ_CP071793.1"/>
</dbReference>
<reference evidence="1" key="1">
    <citation type="submission" date="2021-03" db="EMBL/GenBank/DDBJ databases">
        <title>Acanthopleuribacteraceae sp. M133.</title>
        <authorList>
            <person name="Wang G."/>
        </authorList>
    </citation>
    <scope>NUCLEOTIDE SEQUENCE</scope>
    <source>
        <strain evidence="1">M133</strain>
    </source>
</reference>
<evidence type="ECO:0000313" key="1">
    <source>
        <dbReference type="EMBL" id="QTD48957.1"/>
    </source>
</evidence>
<dbReference type="KEGG" id="scor:J3U87_25515"/>
<gene>
    <name evidence="1" type="ORF">J3U87_25515</name>
</gene>
<organism evidence="1 2">
    <name type="scientific">Sulfidibacter corallicola</name>
    <dbReference type="NCBI Taxonomy" id="2818388"/>
    <lineage>
        <taxon>Bacteria</taxon>
        <taxon>Pseudomonadati</taxon>
        <taxon>Acidobacteriota</taxon>
        <taxon>Holophagae</taxon>
        <taxon>Acanthopleuribacterales</taxon>
        <taxon>Acanthopleuribacteraceae</taxon>
        <taxon>Sulfidibacter</taxon>
    </lineage>
</organism>
<accession>A0A8A4THI8</accession>
<protein>
    <submittedName>
        <fullName evidence="1">Uncharacterized protein</fullName>
    </submittedName>
</protein>